<feature type="compositionally biased region" description="Polar residues" evidence="1">
    <location>
        <begin position="84"/>
        <end position="99"/>
    </location>
</feature>
<dbReference type="Proteomes" id="UP000704712">
    <property type="component" value="Unassembled WGS sequence"/>
</dbReference>
<comment type="caution">
    <text evidence="2">The sequence shown here is derived from an EMBL/GenBank/DDBJ whole genome shotgun (WGS) entry which is preliminary data.</text>
</comment>
<evidence type="ECO:0000256" key="1">
    <source>
        <dbReference type="SAM" id="MobiDB-lite"/>
    </source>
</evidence>
<name>A0A8S9UFX7_PHYIN</name>
<evidence type="ECO:0000313" key="2">
    <source>
        <dbReference type="EMBL" id="KAF4139701.1"/>
    </source>
</evidence>
<feature type="compositionally biased region" description="Basic and acidic residues" evidence="1">
    <location>
        <begin position="48"/>
        <end position="57"/>
    </location>
</feature>
<protein>
    <submittedName>
        <fullName evidence="2">Uncharacterized protein</fullName>
    </submittedName>
</protein>
<dbReference type="EMBL" id="JAACNO010001551">
    <property type="protein sequence ID" value="KAF4139701.1"/>
    <property type="molecule type" value="Genomic_DNA"/>
</dbReference>
<gene>
    <name evidence="2" type="ORF">GN958_ATG11186</name>
</gene>
<sequence length="99" mass="11170">MDDAMEVIRMQQGMLAKKNRAEQRLAALQAAVRKQHYESHELDEEVEEPKQSERDDQSSSGWGQKASAMSQMTSLDVLHRPIIAQQSTITKSSTTELPD</sequence>
<organism evidence="2 3">
    <name type="scientific">Phytophthora infestans</name>
    <name type="common">Potato late blight agent</name>
    <name type="synonym">Botrytis infestans</name>
    <dbReference type="NCBI Taxonomy" id="4787"/>
    <lineage>
        <taxon>Eukaryota</taxon>
        <taxon>Sar</taxon>
        <taxon>Stramenopiles</taxon>
        <taxon>Oomycota</taxon>
        <taxon>Peronosporomycetes</taxon>
        <taxon>Peronosporales</taxon>
        <taxon>Peronosporaceae</taxon>
        <taxon>Phytophthora</taxon>
    </lineage>
</organism>
<evidence type="ECO:0000313" key="3">
    <source>
        <dbReference type="Proteomes" id="UP000704712"/>
    </source>
</evidence>
<accession>A0A8S9UFX7</accession>
<proteinExistence type="predicted"/>
<dbReference type="AlphaFoldDB" id="A0A8S9UFX7"/>
<feature type="compositionally biased region" description="Polar residues" evidence="1">
    <location>
        <begin position="58"/>
        <end position="74"/>
    </location>
</feature>
<reference evidence="2" key="1">
    <citation type="submission" date="2020-03" db="EMBL/GenBank/DDBJ databases">
        <title>Hybrid Assembly of Korean Phytophthora infestans isolates.</title>
        <authorList>
            <person name="Prokchorchik M."/>
            <person name="Lee Y."/>
            <person name="Seo J."/>
            <person name="Cho J.-H."/>
            <person name="Park Y.-E."/>
            <person name="Jang D.-C."/>
            <person name="Im J.-S."/>
            <person name="Choi J.-G."/>
            <person name="Park H.-J."/>
            <person name="Lee G.-B."/>
            <person name="Lee Y.-G."/>
            <person name="Hong S.-Y."/>
            <person name="Cho K."/>
            <person name="Sohn K.H."/>
        </authorList>
    </citation>
    <scope>NUCLEOTIDE SEQUENCE</scope>
    <source>
        <strain evidence="2">KR_2_A2</strain>
    </source>
</reference>
<feature type="region of interest" description="Disordered" evidence="1">
    <location>
        <begin position="31"/>
        <end position="99"/>
    </location>
</feature>